<dbReference type="Proteomes" id="UP000677228">
    <property type="component" value="Unassembled WGS sequence"/>
</dbReference>
<evidence type="ECO:0000313" key="6">
    <source>
        <dbReference type="Proteomes" id="UP000677228"/>
    </source>
</evidence>
<name>A0A8S2G034_9BILA</name>
<feature type="coiled-coil region" evidence="2">
    <location>
        <begin position="121"/>
        <end position="162"/>
    </location>
</feature>
<dbReference type="GO" id="GO:0008270">
    <property type="term" value="F:zinc ion binding"/>
    <property type="evidence" value="ECO:0007669"/>
    <property type="project" value="UniProtKB-KW"/>
</dbReference>
<feature type="non-terminal residue" evidence="4">
    <location>
        <position position="1"/>
    </location>
</feature>
<dbReference type="CDD" id="cd19757">
    <property type="entry name" value="Bbox1"/>
    <property type="match status" value="1"/>
</dbReference>
<dbReference type="AlphaFoldDB" id="A0A8S2G034"/>
<comment type="caution">
    <text evidence="4">The sequence shown here is derived from an EMBL/GenBank/DDBJ whole genome shotgun (WGS) entry which is preliminary data.</text>
</comment>
<evidence type="ECO:0000313" key="4">
    <source>
        <dbReference type="EMBL" id="CAF1591419.1"/>
    </source>
</evidence>
<sequence>NNTKKSKRNLKMSNSSRTTICANCNSRQVTVDCHGCAQPFCDQCMAVHRDELSHQLDNIVNVRNELQQSLSSSNGNEIAFFAKVDEWQRNVINKVLEIAENAKQNIREILVSKTTSYNQKLNQISNEVKQRRQNNDFTENDLHKLREQLGELNDNIKDISKSIEIDTSQSNDIRWDSLIFIVQKEN</sequence>
<gene>
    <name evidence="4" type="ORF">OVA965_LOCUS41572</name>
    <name evidence="5" type="ORF">TMI583_LOCUS43254</name>
</gene>
<dbReference type="PROSITE" id="PS50119">
    <property type="entry name" value="ZF_BBOX"/>
    <property type="match status" value="1"/>
</dbReference>
<reference evidence="4" key="1">
    <citation type="submission" date="2021-02" db="EMBL/GenBank/DDBJ databases">
        <authorList>
            <person name="Nowell W R."/>
        </authorList>
    </citation>
    <scope>NUCLEOTIDE SEQUENCE</scope>
</reference>
<organism evidence="4 6">
    <name type="scientific">Didymodactylos carnosus</name>
    <dbReference type="NCBI Taxonomy" id="1234261"/>
    <lineage>
        <taxon>Eukaryota</taxon>
        <taxon>Metazoa</taxon>
        <taxon>Spiralia</taxon>
        <taxon>Gnathifera</taxon>
        <taxon>Rotifera</taxon>
        <taxon>Eurotatoria</taxon>
        <taxon>Bdelloidea</taxon>
        <taxon>Philodinida</taxon>
        <taxon>Philodinidae</taxon>
        <taxon>Didymodactylos</taxon>
    </lineage>
</organism>
<feature type="non-terminal residue" evidence="4">
    <location>
        <position position="186"/>
    </location>
</feature>
<dbReference type="InterPro" id="IPR000315">
    <property type="entry name" value="Znf_B-box"/>
</dbReference>
<dbReference type="EMBL" id="CAJOBA010071734">
    <property type="protein sequence ID" value="CAF4395612.1"/>
    <property type="molecule type" value="Genomic_DNA"/>
</dbReference>
<keyword evidence="2" id="KW-0175">Coiled coil</keyword>
<dbReference type="Proteomes" id="UP000682733">
    <property type="component" value="Unassembled WGS sequence"/>
</dbReference>
<keyword evidence="1" id="KW-0479">Metal-binding</keyword>
<protein>
    <recommendedName>
        <fullName evidence="3">B box-type domain-containing protein</fullName>
    </recommendedName>
</protein>
<evidence type="ECO:0000256" key="2">
    <source>
        <dbReference type="SAM" id="Coils"/>
    </source>
</evidence>
<proteinExistence type="predicted"/>
<evidence type="ECO:0000313" key="5">
    <source>
        <dbReference type="EMBL" id="CAF4395612.1"/>
    </source>
</evidence>
<evidence type="ECO:0000259" key="3">
    <source>
        <dbReference type="PROSITE" id="PS50119"/>
    </source>
</evidence>
<evidence type="ECO:0000256" key="1">
    <source>
        <dbReference type="PROSITE-ProRule" id="PRU00024"/>
    </source>
</evidence>
<keyword evidence="1" id="KW-0862">Zinc</keyword>
<accession>A0A8S2G034</accession>
<keyword evidence="1" id="KW-0863">Zinc-finger</keyword>
<dbReference type="EMBL" id="CAJNOK010048287">
    <property type="protein sequence ID" value="CAF1591419.1"/>
    <property type="molecule type" value="Genomic_DNA"/>
</dbReference>
<feature type="domain" description="B box-type" evidence="3">
    <location>
        <begin position="16"/>
        <end position="59"/>
    </location>
</feature>